<dbReference type="SUPFAM" id="SSF57667">
    <property type="entry name" value="beta-beta-alpha zinc fingers"/>
    <property type="match status" value="1"/>
</dbReference>
<feature type="domain" description="C2H2-type" evidence="2">
    <location>
        <begin position="69"/>
        <end position="91"/>
    </location>
</feature>
<evidence type="ECO:0000259" key="2">
    <source>
        <dbReference type="Pfam" id="PF12874"/>
    </source>
</evidence>
<feature type="compositionally biased region" description="Low complexity" evidence="1">
    <location>
        <begin position="311"/>
        <end position="324"/>
    </location>
</feature>
<dbReference type="Pfam" id="PF12874">
    <property type="entry name" value="zf-met"/>
    <property type="match status" value="1"/>
</dbReference>
<accession>A0A4C1VLR3</accession>
<dbReference type="InterPro" id="IPR013087">
    <property type="entry name" value="Znf_C2H2_type"/>
</dbReference>
<name>A0A4C1VLR3_EUMVA</name>
<reference evidence="3 4" key="1">
    <citation type="journal article" date="2019" name="Commun. Biol.">
        <title>The bagworm genome reveals a unique fibroin gene that provides high tensile strength.</title>
        <authorList>
            <person name="Kono N."/>
            <person name="Nakamura H."/>
            <person name="Ohtoshi R."/>
            <person name="Tomita M."/>
            <person name="Numata K."/>
            <person name="Arakawa K."/>
        </authorList>
    </citation>
    <scope>NUCLEOTIDE SEQUENCE [LARGE SCALE GENOMIC DNA]</scope>
</reference>
<feature type="region of interest" description="Disordered" evidence="1">
    <location>
        <begin position="445"/>
        <end position="685"/>
    </location>
</feature>
<feature type="region of interest" description="Disordered" evidence="1">
    <location>
        <begin position="264"/>
        <end position="340"/>
    </location>
</feature>
<feature type="compositionally biased region" description="Basic residues" evidence="1">
    <location>
        <begin position="664"/>
        <end position="673"/>
    </location>
</feature>
<protein>
    <submittedName>
        <fullName evidence="3">Uncharacterized protein CG7065</fullName>
    </submittedName>
</protein>
<dbReference type="STRING" id="151549.A0A4C1VLR3"/>
<proteinExistence type="predicted"/>
<sequence>MELPDCPPGTEGYQDSIIEVPKKQDLTCTKAEAEFYEHLKSLHIHTENGLRCLCDRQERDAGGQWVYLCYPCGVQCAGETIMQAHLLGKKHKNKISSIKVWPLSIFTNHPYFDKASRAPKREALKGSDPNERYLRFKERECAIQKTLDEVKAPMIGLEYLIEFPSDNDKCNSYMCTLCHIQGHPRTIIDHYTSFRHRLTYFRYHFTKAIQMLGPYNYQRCYHEGVGVVIHRLALRIEDKYGRQRPICIDKEVFDAEKIDLTKRDPSPPIVAAPTRPKLQRDVRPESIDSLSDISGDEKDSRQPHPTHRSLRSPYSRSSRYNPYYDVRNASPSRHHYAAKGPQLEVKKDDPKLKFKQKMAEEKTTVAEEAAKKILAYHEKNPEKHPQYPEEWKKFWNRRYKELQTEGKDPSKYDFKPEWIVFWTNRMKELHEEELRVNINEIYRKFGLSPPPRHKDPTRRTPEPQPRQLEHRRRTPEPRRRTPEPRHRSPEPRRRTPEPRRRSPEPRRRSPEPRRRSPEPRRRSPEPRRRSPEPRRSPNVQHSSSMPRRRSPPSIDKQMPVRTRSRSPIRPKKPVYNPRIELQSLNRRSQSPLSRRDAHRNRSPQPSTHDLNTVVISDEELKPDDGLSPWDDSDHSFGSLGSLPDANSPILRPHSRTNSTMSRNSYRHNTTRNVHRSDKNSTEYEIPKIGEPSDEVVPTLRLLVALEDHLGSLGPKIVELLTEALKLEKEKPNSSEELLEREGAVALMETAKEKLKGVTQAGLVSGAAATALRSAVVRVAALLHEADRRAKRTQDKQKSAGVVNTSGAKVGEAVSVVGVGAVDKAEIAAQMAAALVAQGKTDVSAEELAQLVDAVVGMAEAKKNVK</sequence>
<dbReference type="EMBL" id="BGZK01000368">
    <property type="protein sequence ID" value="GBP39583.1"/>
    <property type="molecule type" value="Genomic_DNA"/>
</dbReference>
<feature type="compositionally biased region" description="Basic and acidic residues" evidence="1">
    <location>
        <begin position="674"/>
        <end position="685"/>
    </location>
</feature>
<dbReference type="OrthoDB" id="5877502at2759"/>
<dbReference type="AlphaFoldDB" id="A0A4C1VLR3"/>
<evidence type="ECO:0000313" key="3">
    <source>
        <dbReference type="EMBL" id="GBP39583.1"/>
    </source>
</evidence>
<dbReference type="Gene3D" id="3.30.160.60">
    <property type="entry name" value="Classic Zinc Finger"/>
    <property type="match status" value="1"/>
</dbReference>
<feature type="compositionally biased region" description="Basic and acidic residues" evidence="1">
    <location>
        <begin position="474"/>
        <end position="535"/>
    </location>
</feature>
<feature type="compositionally biased region" description="Basic and acidic residues" evidence="1">
    <location>
        <begin position="452"/>
        <end position="461"/>
    </location>
</feature>
<feature type="compositionally biased region" description="Basic residues" evidence="1">
    <location>
        <begin position="562"/>
        <end position="572"/>
    </location>
</feature>
<gene>
    <name evidence="3" type="ORF">EVAR_26665_1</name>
</gene>
<comment type="caution">
    <text evidence="3">The sequence shown here is derived from an EMBL/GenBank/DDBJ whole genome shotgun (WGS) entry which is preliminary data.</text>
</comment>
<feature type="compositionally biased region" description="Polar residues" evidence="1">
    <location>
        <begin position="602"/>
        <end position="614"/>
    </location>
</feature>
<evidence type="ECO:0000313" key="4">
    <source>
        <dbReference type="Proteomes" id="UP000299102"/>
    </source>
</evidence>
<feature type="compositionally biased region" description="Polar residues" evidence="1">
    <location>
        <begin position="582"/>
        <end position="592"/>
    </location>
</feature>
<organism evidence="3 4">
    <name type="scientific">Eumeta variegata</name>
    <name type="common">Bagworm moth</name>
    <name type="synonym">Eumeta japonica</name>
    <dbReference type="NCBI Taxonomy" id="151549"/>
    <lineage>
        <taxon>Eukaryota</taxon>
        <taxon>Metazoa</taxon>
        <taxon>Ecdysozoa</taxon>
        <taxon>Arthropoda</taxon>
        <taxon>Hexapoda</taxon>
        <taxon>Insecta</taxon>
        <taxon>Pterygota</taxon>
        <taxon>Neoptera</taxon>
        <taxon>Endopterygota</taxon>
        <taxon>Lepidoptera</taxon>
        <taxon>Glossata</taxon>
        <taxon>Ditrysia</taxon>
        <taxon>Tineoidea</taxon>
        <taxon>Psychidae</taxon>
        <taxon>Oiketicinae</taxon>
        <taxon>Eumeta</taxon>
    </lineage>
</organism>
<keyword evidence="4" id="KW-1185">Reference proteome</keyword>
<evidence type="ECO:0000256" key="1">
    <source>
        <dbReference type="SAM" id="MobiDB-lite"/>
    </source>
</evidence>
<dbReference type="InterPro" id="IPR036236">
    <property type="entry name" value="Znf_C2H2_sf"/>
</dbReference>
<dbReference type="Proteomes" id="UP000299102">
    <property type="component" value="Unassembled WGS sequence"/>
</dbReference>